<reference evidence="2" key="1">
    <citation type="submission" date="2016-07" db="EMBL/GenBank/DDBJ databases">
        <authorList>
            <person name="Bretaudeau A."/>
        </authorList>
    </citation>
    <scope>NUCLEOTIDE SEQUENCE</scope>
    <source>
        <strain evidence="2">Rice</strain>
        <tissue evidence="2">Whole body</tissue>
    </source>
</reference>
<gene>
    <name evidence="2" type="ORF">SFRICE_037537</name>
</gene>
<organism evidence="2">
    <name type="scientific">Spodoptera frugiperda</name>
    <name type="common">Fall armyworm</name>
    <dbReference type="NCBI Taxonomy" id="7108"/>
    <lineage>
        <taxon>Eukaryota</taxon>
        <taxon>Metazoa</taxon>
        <taxon>Ecdysozoa</taxon>
        <taxon>Arthropoda</taxon>
        <taxon>Hexapoda</taxon>
        <taxon>Insecta</taxon>
        <taxon>Pterygota</taxon>
        <taxon>Neoptera</taxon>
        <taxon>Endopterygota</taxon>
        <taxon>Lepidoptera</taxon>
        <taxon>Glossata</taxon>
        <taxon>Ditrysia</taxon>
        <taxon>Noctuoidea</taxon>
        <taxon>Noctuidae</taxon>
        <taxon>Amphipyrinae</taxon>
        <taxon>Spodoptera</taxon>
    </lineage>
</organism>
<dbReference type="AlphaFoldDB" id="A0A2H1WIS7"/>
<sequence>MSDQEAGPSGVGAGAASADNSAPPKRKRKTQASVKQTIDQLEKEIAELRQLKIQTDNDILGNRE</sequence>
<accession>A0A2H1WIS7</accession>
<protein>
    <submittedName>
        <fullName evidence="2">SFRICE_037537</fullName>
    </submittedName>
</protein>
<feature type="compositionally biased region" description="Low complexity" evidence="1">
    <location>
        <begin position="14"/>
        <end position="23"/>
    </location>
</feature>
<evidence type="ECO:0000256" key="1">
    <source>
        <dbReference type="SAM" id="MobiDB-lite"/>
    </source>
</evidence>
<evidence type="ECO:0000313" key="2">
    <source>
        <dbReference type="EMBL" id="SOQ52969.1"/>
    </source>
</evidence>
<name>A0A2H1WIS7_SPOFR</name>
<proteinExistence type="predicted"/>
<dbReference type="EMBL" id="ODYU01008944">
    <property type="protein sequence ID" value="SOQ52969.1"/>
    <property type="molecule type" value="Genomic_DNA"/>
</dbReference>
<feature type="region of interest" description="Disordered" evidence="1">
    <location>
        <begin position="1"/>
        <end position="36"/>
    </location>
</feature>